<comment type="caution">
    <text evidence="1">The sequence shown here is derived from an EMBL/GenBank/DDBJ whole genome shotgun (WGS) entry which is preliminary data.</text>
</comment>
<accession>R8AQV9</accession>
<dbReference type="HOGENOM" id="CLU_2524679_0_0_6"/>
<proteinExistence type="predicted"/>
<dbReference type="EMBL" id="AQQO01000320">
    <property type="protein sequence ID" value="EON88697.1"/>
    <property type="molecule type" value="Genomic_DNA"/>
</dbReference>
<keyword evidence="2" id="KW-1185">Reference proteome</keyword>
<gene>
    <name evidence="1" type="ORF">PLESHI_09259</name>
</gene>
<protein>
    <submittedName>
        <fullName evidence="1">Uncharacterized protein</fullName>
    </submittedName>
</protein>
<evidence type="ECO:0000313" key="2">
    <source>
        <dbReference type="Proteomes" id="UP000014012"/>
    </source>
</evidence>
<sequence>MSNMMERGPVVYSPDLAEVRALLEKRKLEFYARLMGPPVPITIREQQRARERQEIELRAKMNRQKAFDHAMAQIMRLQQQRTHQ</sequence>
<organism evidence="1 2">
    <name type="scientific">Plesiomonas shigelloides 302-73</name>
    <dbReference type="NCBI Taxonomy" id="1315976"/>
    <lineage>
        <taxon>Bacteria</taxon>
        <taxon>Pseudomonadati</taxon>
        <taxon>Pseudomonadota</taxon>
        <taxon>Gammaproteobacteria</taxon>
        <taxon>Enterobacterales</taxon>
        <taxon>Enterobacteriaceae</taxon>
        <taxon>Plesiomonas</taxon>
    </lineage>
</organism>
<evidence type="ECO:0000313" key="1">
    <source>
        <dbReference type="EMBL" id="EON88697.1"/>
    </source>
</evidence>
<dbReference type="AlphaFoldDB" id="R8AQV9"/>
<dbReference type="Proteomes" id="UP000014012">
    <property type="component" value="Unassembled WGS sequence"/>
</dbReference>
<reference evidence="1 2" key="1">
    <citation type="journal article" date="2013" name="Genome Announc.">
        <title>Genome Sequence of Plesiomonas shigelloides Strain 302-73 (Serotype O1).</title>
        <authorList>
            <person name="Pique N."/>
            <person name="Aquilini E."/>
            <person name="Alioto T."/>
            <person name="Minana-Galbis D."/>
            <person name="Tomas J.M."/>
        </authorList>
    </citation>
    <scope>NUCLEOTIDE SEQUENCE [LARGE SCALE GENOMIC DNA]</scope>
    <source>
        <strain evidence="1 2">302-73</strain>
    </source>
</reference>
<name>R8AQV9_PLESH</name>